<dbReference type="KEGG" id="ksn:43591988"/>
<accession>A0AAJ8LKZ2</accession>
<organism evidence="2 3">
    <name type="scientific">Kwoniella shandongensis</name>
    <dbReference type="NCBI Taxonomy" id="1734106"/>
    <lineage>
        <taxon>Eukaryota</taxon>
        <taxon>Fungi</taxon>
        <taxon>Dikarya</taxon>
        <taxon>Basidiomycota</taxon>
        <taxon>Agaricomycotina</taxon>
        <taxon>Tremellomycetes</taxon>
        <taxon>Tremellales</taxon>
        <taxon>Cryptococcaceae</taxon>
        <taxon>Kwoniella</taxon>
    </lineage>
</organism>
<dbReference type="GeneID" id="43591988"/>
<feature type="chain" id="PRO_5042525257" evidence="1">
    <location>
        <begin position="28"/>
        <end position="226"/>
    </location>
</feature>
<name>A0AAJ8LKZ2_9TREE</name>
<sequence length="226" mass="24366">MSSKQDTITMLAQLALTLVALTPSILAAPTKRSTPLSCVEYQYGGPFTSSGSNGFIHLYSNVTTSYDPIEETTTFVETRLGLNGTDGTIEPCGDCRTTELFGFEVCQNDKRYGYDGLVNSPSSFYGHITYTNVSPSIQCLTATSSPAEGSSLKLADCQYDYEGAGSSGQYFEMAITNGVWSAHLIDDSNGVYGPNPDVSQDVPLVLYDVIGANKTFTYFGFKAPEF</sequence>
<evidence type="ECO:0000256" key="1">
    <source>
        <dbReference type="SAM" id="SignalP"/>
    </source>
</evidence>
<dbReference type="Proteomes" id="UP000322225">
    <property type="component" value="Chromosome 9"/>
</dbReference>
<reference evidence="2" key="2">
    <citation type="submission" date="2024-01" db="EMBL/GenBank/DDBJ databases">
        <title>Comparative genomics of Cryptococcus and Kwoniella reveals pathogenesis evolution and contrasting modes of karyotype evolution via chromosome fusion or intercentromeric recombination.</title>
        <authorList>
            <person name="Coelho M.A."/>
            <person name="David-Palma M."/>
            <person name="Shea T."/>
            <person name="Bowers K."/>
            <person name="McGinley-Smith S."/>
            <person name="Mohammad A.W."/>
            <person name="Gnirke A."/>
            <person name="Yurkov A.M."/>
            <person name="Nowrousian M."/>
            <person name="Sun S."/>
            <person name="Cuomo C.A."/>
            <person name="Heitman J."/>
        </authorList>
    </citation>
    <scope>NUCLEOTIDE SEQUENCE</scope>
    <source>
        <strain evidence="2">CBS 12478</strain>
    </source>
</reference>
<keyword evidence="3" id="KW-1185">Reference proteome</keyword>
<proteinExistence type="predicted"/>
<dbReference type="RefSeq" id="XP_031857901.2">
    <property type="nucleotide sequence ID" value="XM_032007817.2"/>
</dbReference>
<gene>
    <name evidence="2" type="ORF">CI109_104982</name>
</gene>
<evidence type="ECO:0000313" key="3">
    <source>
        <dbReference type="Proteomes" id="UP000322225"/>
    </source>
</evidence>
<dbReference type="AlphaFoldDB" id="A0AAJ8LKZ2"/>
<evidence type="ECO:0000313" key="2">
    <source>
        <dbReference type="EMBL" id="WWD20506.1"/>
    </source>
</evidence>
<keyword evidence="1" id="KW-0732">Signal</keyword>
<feature type="signal peptide" evidence="1">
    <location>
        <begin position="1"/>
        <end position="27"/>
    </location>
</feature>
<dbReference type="EMBL" id="CP144059">
    <property type="protein sequence ID" value="WWD20506.1"/>
    <property type="molecule type" value="Genomic_DNA"/>
</dbReference>
<protein>
    <submittedName>
        <fullName evidence="2">Uncharacterized protein</fullName>
    </submittedName>
</protein>
<reference evidence="2" key="1">
    <citation type="submission" date="2017-08" db="EMBL/GenBank/DDBJ databases">
        <authorList>
            <person name="Cuomo C."/>
            <person name="Billmyre B."/>
            <person name="Heitman J."/>
        </authorList>
    </citation>
    <scope>NUCLEOTIDE SEQUENCE</scope>
    <source>
        <strain evidence="2">CBS 12478</strain>
    </source>
</reference>